<feature type="non-terminal residue" evidence="2">
    <location>
        <position position="1"/>
    </location>
</feature>
<dbReference type="EMBL" id="JP022673">
    <property type="protein sequence ID" value="AES11271.1"/>
    <property type="molecule type" value="mRNA"/>
</dbReference>
<evidence type="ECO:0000313" key="2">
    <source>
        <dbReference type="EMBL" id="AES11271.1"/>
    </source>
</evidence>
<name>G9L292_MUSPF</name>
<dbReference type="PANTHER" id="PTHR47315:SF3">
    <property type="entry name" value="FIBROUS SHEATH-INTERACTING PROTEIN 2-LIKE"/>
    <property type="match status" value="1"/>
</dbReference>
<evidence type="ECO:0000256" key="1">
    <source>
        <dbReference type="SAM" id="MobiDB-lite"/>
    </source>
</evidence>
<accession>G9L292</accession>
<feature type="non-terminal residue" evidence="2">
    <location>
        <position position="101"/>
    </location>
</feature>
<feature type="region of interest" description="Disordered" evidence="1">
    <location>
        <begin position="42"/>
        <end position="101"/>
    </location>
</feature>
<reference evidence="2" key="1">
    <citation type="journal article" date="2013" name="J. Virol.">
        <title>Sequencing, annotation, and characterization of the influenza ferret infectome.</title>
        <authorList>
            <person name="Leon A.J."/>
            <person name="Banner D."/>
            <person name="Xu L."/>
            <person name="Ran L."/>
            <person name="Peng Z."/>
            <person name="Yi K."/>
            <person name="Chen C."/>
            <person name="Xu F."/>
            <person name="Huang J."/>
            <person name="Zhao Z."/>
            <person name="Lin Z."/>
            <person name="Huang S.H."/>
            <person name="Fang Y."/>
            <person name="Kelvin A.A."/>
            <person name="Ross T.M."/>
            <person name="Farooqui A."/>
            <person name="Kelvin D.J."/>
        </authorList>
    </citation>
    <scope>NUCLEOTIDE SEQUENCE</scope>
    <source>
        <tissue evidence="2">Lungs</tissue>
    </source>
</reference>
<feature type="compositionally biased region" description="Basic and acidic residues" evidence="1">
    <location>
        <begin position="45"/>
        <end position="67"/>
    </location>
</feature>
<dbReference type="PANTHER" id="PTHR47315">
    <property type="entry name" value="FIBROUS SHEATH INTERACTING PROTEIN 2"/>
    <property type="match status" value="1"/>
</dbReference>
<protein>
    <submittedName>
        <fullName evidence="2">Uncharacterized protein</fullName>
    </submittedName>
</protein>
<proteinExistence type="evidence at transcript level"/>
<sequence length="101" mass="11047">GKENFKKEKTSMKTGSIQEPICTTITSIMKGELTTLASGFVGGVADKKKGDEKKKERSIGKENEKASKATLPTTNMESEDTQGPDLSMTPRKKESKKKHTL</sequence>
<organism evidence="2">
    <name type="scientific">Mustela putorius furo</name>
    <name type="common">European domestic ferret</name>
    <name type="synonym">Mustela furo</name>
    <dbReference type="NCBI Taxonomy" id="9669"/>
    <lineage>
        <taxon>Eukaryota</taxon>
        <taxon>Metazoa</taxon>
        <taxon>Chordata</taxon>
        <taxon>Craniata</taxon>
        <taxon>Vertebrata</taxon>
        <taxon>Euteleostomi</taxon>
        <taxon>Mammalia</taxon>
        <taxon>Eutheria</taxon>
        <taxon>Laurasiatheria</taxon>
        <taxon>Carnivora</taxon>
        <taxon>Caniformia</taxon>
        <taxon>Musteloidea</taxon>
        <taxon>Mustelidae</taxon>
        <taxon>Mustelinae</taxon>
        <taxon>Mustela</taxon>
    </lineage>
</organism>
<dbReference type="AlphaFoldDB" id="G9L292"/>
<dbReference type="HOGENOM" id="CLU_000048_0_0_1"/>
<dbReference type="InterPro" id="IPR038891">
    <property type="entry name" value="FSIP2"/>
</dbReference>